<evidence type="ECO:0000313" key="2">
    <source>
        <dbReference type="Proteomes" id="UP000789706"/>
    </source>
</evidence>
<dbReference type="InterPro" id="IPR012337">
    <property type="entry name" value="RNaseH-like_sf"/>
</dbReference>
<dbReference type="EMBL" id="CAJVPK010002291">
    <property type="protein sequence ID" value="CAG8610052.1"/>
    <property type="molecule type" value="Genomic_DNA"/>
</dbReference>
<protein>
    <submittedName>
        <fullName evidence="1">3595_t:CDS:1</fullName>
    </submittedName>
</protein>
<proteinExistence type="predicted"/>
<gene>
    <name evidence="1" type="ORF">DEBURN_LOCUS9934</name>
</gene>
<feature type="non-terminal residue" evidence="1">
    <location>
        <position position="1"/>
    </location>
</feature>
<dbReference type="OrthoDB" id="2439529at2759"/>
<dbReference type="SUPFAM" id="SSF53098">
    <property type="entry name" value="Ribonuclease H-like"/>
    <property type="match status" value="1"/>
</dbReference>
<dbReference type="AlphaFoldDB" id="A0A9N9CS37"/>
<name>A0A9N9CS37_9GLOM</name>
<accession>A0A9N9CS37</accession>
<sequence>MDTQLFTIYWYNSLLAYKRLYNASKWNISDKLSVAATDNASSIIKAIRVQVKNIQAKLANNQEEANILEPVSSDISTHWNSTYFILKRLLELRNAIEKLLKYQVSIKSSCIECFSILEF</sequence>
<dbReference type="Proteomes" id="UP000789706">
    <property type="component" value="Unassembled WGS sequence"/>
</dbReference>
<organism evidence="1 2">
    <name type="scientific">Diversispora eburnea</name>
    <dbReference type="NCBI Taxonomy" id="1213867"/>
    <lineage>
        <taxon>Eukaryota</taxon>
        <taxon>Fungi</taxon>
        <taxon>Fungi incertae sedis</taxon>
        <taxon>Mucoromycota</taxon>
        <taxon>Glomeromycotina</taxon>
        <taxon>Glomeromycetes</taxon>
        <taxon>Diversisporales</taxon>
        <taxon>Diversisporaceae</taxon>
        <taxon>Diversispora</taxon>
    </lineage>
</organism>
<comment type="caution">
    <text evidence="1">The sequence shown here is derived from an EMBL/GenBank/DDBJ whole genome shotgun (WGS) entry which is preliminary data.</text>
</comment>
<evidence type="ECO:0000313" key="1">
    <source>
        <dbReference type="EMBL" id="CAG8610052.1"/>
    </source>
</evidence>
<reference evidence="1" key="1">
    <citation type="submission" date="2021-06" db="EMBL/GenBank/DDBJ databases">
        <authorList>
            <person name="Kallberg Y."/>
            <person name="Tangrot J."/>
            <person name="Rosling A."/>
        </authorList>
    </citation>
    <scope>NUCLEOTIDE SEQUENCE</scope>
    <source>
        <strain evidence="1">AZ414A</strain>
    </source>
</reference>
<keyword evidence="2" id="KW-1185">Reference proteome</keyword>